<dbReference type="Proteomes" id="UP000467105">
    <property type="component" value="Chromosome"/>
</dbReference>
<dbReference type="RefSeq" id="WP_085267707.1">
    <property type="nucleotide sequence ID" value="NZ_AP022614.1"/>
</dbReference>
<proteinExistence type="predicted"/>
<evidence type="ECO:0000313" key="1">
    <source>
        <dbReference type="EMBL" id="BBZ45448.1"/>
    </source>
</evidence>
<name>A0A7I7YU92_9MYCO</name>
<protein>
    <submittedName>
        <fullName evidence="1">Uncharacterized protein</fullName>
    </submittedName>
</protein>
<evidence type="ECO:0000313" key="2">
    <source>
        <dbReference type="Proteomes" id="UP000467105"/>
    </source>
</evidence>
<keyword evidence="2" id="KW-1185">Reference proteome</keyword>
<dbReference type="EMBL" id="AP022614">
    <property type="protein sequence ID" value="BBZ45448.1"/>
    <property type="molecule type" value="Genomic_DNA"/>
</dbReference>
<accession>A0A7I7YU92</accession>
<sequence length="536" mass="57764">MVTALGEWLTTWRTSEHPSIRIARVQWRELEQVTVSGGLLRQFVETSSVAADVLAALFRVRRVLTATPLAPTDPVAGLTDTLGVVERFLAERPDHTLCDRLRVLSDALYALAVSSSPIAAQVEDVLCEYGATPEGRPEVILMVPRPQWLEPISAWLAGNDLNCVDTACPADLRRAPVTHQAAVLIGHPATAFSSPFRAADVTMRELGWLLTAPVAPEVRVVLTADAPRLRANDLWLLPPTGRPQLALHDDGPQRSEPALHGWLHGREASAAAQRTPRPAATATEDMAEAVEVQVASGHAIFFHPEIGPRPHVVAVDDETDAVALSAVSLATVARGVVLAVRVGAAPHAQLVARADAWLERRRGWSPGRILEVRGYVAKLKTALRSALAAHGHAALRRDLAQTLSDDYARVLLRNPLDESYIAPLHEHGFNALVRTISASELLGRFGDLTTVRTAHHQAGEEIRRDLLALLGDRTWVADVDENGWAVLHAGDLGSLLLAVVTARLDEPVAVPRTWLGVPIDAAGRRVTALTATTGCA</sequence>
<gene>
    <name evidence="1" type="ORF">MPRM_27290</name>
</gene>
<dbReference type="AlphaFoldDB" id="A0A7I7YU92"/>
<reference evidence="1 2" key="1">
    <citation type="journal article" date="2019" name="Emerg. Microbes Infect.">
        <title>Comprehensive subspecies identification of 175 nontuberculous mycobacteria species based on 7547 genomic profiles.</title>
        <authorList>
            <person name="Matsumoto Y."/>
            <person name="Kinjo T."/>
            <person name="Motooka D."/>
            <person name="Nabeya D."/>
            <person name="Jung N."/>
            <person name="Uechi K."/>
            <person name="Horii T."/>
            <person name="Iida T."/>
            <person name="Fujita J."/>
            <person name="Nakamura S."/>
        </authorList>
    </citation>
    <scope>NUCLEOTIDE SEQUENCE [LARGE SCALE GENOMIC DNA]</scope>
    <source>
        <strain evidence="1 2">JCM 14742</strain>
    </source>
</reference>
<dbReference type="OrthoDB" id="5177820at2"/>
<organism evidence="1 2">
    <name type="scientific">Mycobacterium parmense</name>
    <dbReference type="NCBI Taxonomy" id="185642"/>
    <lineage>
        <taxon>Bacteria</taxon>
        <taxon>Bacillati</taxon>
        <taxon>Actinomycetota</taxon>
        <taxon>Actinomycetes</taxon>
        <taxon>Mycobacteriales</taxon>
        <taxon>Mycobacteriaceae</taxon>
        <taxon>Mycobacterium</taxon>
        <taxon>Mycobacterium simiae complex</taxon>
    </lineage>
</organism>